<dbReference type="SMART" id="SM00066">
    <property type="entry name" value="GAL4"/>
    <property type="match status" value="1"/>
</dbReference>
<evidence type="ECO:0000313" key="3">
    <source>
        <dbReference type="EMBL" id="KAH6647457.1"/>
    </source>
</evidence>
<dbReference type="SUPFAM" id="SSF57701">
    <property type="entry name" value="Zn2/Cys6 DNA-binding domain"/>
    <property type="match status" value="1"/>
</dbReference>
<reference evidence="3" key="1">
    <citation type="journal article" date="2021" name="Nat. Commun.">
        <title>Genetic determinants of endophytism in the Arabidopsis root mycobiome.</title>
        <authorList>
            <person name="Mesny F."/>
            <person name="Miyauchi S."/>
            <person name="Thiergart T."/>
            <person name="Pickel B."/>
            <person name="Atanasova L."/>
            <person name="Karlsson M."/>
            <person name="Huettel B."/>
            <person name="Barry K.W."/>
            <person name="Haridas S."/>
            <person name="Chen C."/>
            <person name="Bauer D."/>
            <person name="Andreopoulos W."/>
            <person name="Pangilinan J."/>
            <person name="LaButti K."/>
            <person name="Riley R."/>
            <person name="Lipzen A."/>
            <person name="Clum A."/>
            <person name="Drula E."/>
            <person name="Henrissat B."/>
            <person name="Kohler A."/>
            <person name="Grigoriev I.V."/>
            <person name="Martin F.M."/>
            <person name="Hacquard S."/>
        </authorList>
    </citation>
    <scope>NUCLEOTIDE SEQUENCE</scope>
    <source>
        <strain evidence="3">MPI-SDFR-AT-0073</strain>
    </source>
</reference>
<name>A0A9P8RQC2_9PEZI</name>
<dbReference type="OrthoDB" id="3546279at2759"/>
<dbReference type="Pfam" id="PF00172">
    <property type="entry name" value="Zn_clus"/>
    <property type="match status" value="1"/>
</dbReference>
<dbReference type="InterPro" id="IPR001138">
    <property type="entry name" value="Zn2Cys6_DnaBD"/>
</dbReference>
<dbReference type="PROSITE" id="PS00463">
    <property type="entry name" value="ZN2_CY6_FUNGAL_1"/>
    <property type="match status" value="1"/>
</dbReference>
<sequence>MVRNHSKSRHGCKQCKRRKVKCDETLPRCNHCLRRREKCSYIEEYGHEELGSPMTSTTQFSQPPPLPDDISSSFDDGAGKLSQSYLIDMDLIHFFITRTYSTFWSRPSGQLIWRDVVFQEALRQPALLNGILAISAIHKIVTTKTTADFRILTLTKQRATLEGLLALLPSVDAESCNVVFPLSMIVSYWALASNNLPRELSILSTDAELHFAPDTDQDVVSASALDQFIELVRRIQPVNAIVQAGRHWLLHGKYAEFTWSPDLADLPELSEETADVLAHLKSEFEGEGEDLRGMIDSPSLMSLTSQFRLARSSEWFELIVGWAIQLRGSFIGHLKNRWQPALILLSYWAVCFYRPDGLWWASGWSEALVVEIDGIVKGERSRLLDWPKRYLDIKVP</sequence>
<organism evidence="3 4">
    <name type="scientific">Truncatella angustata</name>
    <dbReference type="NCBI Taxonomy" id="152316"/>
    <lineage>
        <taxon>Eukaryota</taxon>
        <taxon>Fungi</taxon>
        <taxon>Dikarya</taxon>
        <taxon>Ascomycota</taxon>
        <taxon>Pezizomycotina</taxon>
        <taxon>Sordariomycetes</taxon>
        <taxon>Xylariomycetidae</taxon>
        <taxon>Amphisphaeriales</taxon>
        <taxon>Sporocadaceae</taxon>
        <taxon>Truncatella</taxon>
    </lineage>
</organism>
<dbReference type="InterPro" id="IPR053157">
    <property type="entry name" value="Sterol_Uptake_Regulator"/>
</dbReference>
<evidence type="ECO:0000313" key="4">
    <source>
        <dbReference type="Proteomes" id="UP000758603"/>
    </source>
</evidence>
<dbReference type="PANTHER" id="PTHR47784">
    <property type="entry name" value="STEROL UPTAKE CONTROL PROTEIN 2"/>
    <property type="match status" value="1"/>
</dbReference>
<protein>
    <recommendedName>
        <fullName evidence="2">Zn(2)-C6 fungal-type domain-containing protein</fullName>
    </recommendedName>
</protein>
<gene>
    <name evidence="3" type="ORF">BKA67DRAFT_577526</name>
</gene>
<feature type="domain" description="Zn(2)-C6 fungal-type" evidence="2">
    <location>
        <begin position="11"/>
        <end position="41"/>
    </location>
</feature>
<dbReference type="AlphaFoldDB" id="A0A9P8RQC2"/>
<accession>A0A9P8RQC2</accession>
<dbReference type="EMBL" id="JAGPXC010000008">
    <property type="protein sequence ID" value="KAH6647457.1"/>
    <property type="molecule type" value="Genomic_DNA"/>
</dbReference>
<dbReference type="Proteomes" id="UP000758603">
    <property type="component" value="Unassembled WGS sequence"/>
</dbReference>
<dbReference type="CDD" id="cd00067">
    <property type="entry name" value="GAL4"/>
    <property type="match status" value="1"/>
</dbReference>
<keyword evidence="4" id="KW-1185">Reference proteome</keyword>
<comment type="caution">
    <text evidence="3">The sequence shown here is derived from an EMBL/GenBank/DDBJ whole genome shotgun (WGS) entry which is preliminary data.</text>
</comment>
<dbReference type="PROSITE" id="PS50048">
    <property type="entry name" value="ZN2_CY6_FUNGAL_2"/>
    <property type="match status" value="1"/>
</dbReference>
<dbReference type="PANTHER" id="PTHR47784:SF5">
    <property type="entry name" value="STEROL UPTAKE CONTROL PROTEIN 2"/>
    <property type="match status" value="1"/>
</dbReference>
<evidence type="ECO:0000256" key="1">
    <source>
        <dbReference type="ARBA" id="ARBA00023242"/>
    </source>
</evidence>
<dbReference type="InterPro" id="IPR036864">
    <property type="entry name" value="Zn2-C6_fun-type_DNA-bd_sf"/>
</dbReference>
<keyword evidence="1" id="KW-0539">Nucleus</keyword>
<evidence type="ECO:0000259" key="2">
    <source>
        <dbReference type="PROSITE" id="PS50048"/>
    </source>
</evidence>
<dbReference type="GeneID" id="70132533"/>
<dbReference type="Gene3D" id="4.10.240.10">
    <property type="entry name" value="Zn(2)-C6 fungal-type DNA-binding domain"/>
    <property type="match status" value="1"/>
</dbReference>
<proteinExistence type="predicted"/>
<dbReference type="GO" id="GO:0008270">
    <property type="term" value="F:zinc ion binding"/>
    <property type="evidence" value="ECO:0007669"/>
    <property type="project" value="InterPro"/>
</dbReference>
<dbReference type="GO" id="GO:0001228">
    <property type="term" value="F:DNA-binding transcription activator activity, RNA polymerase II-specific"/>
    <property type="evidence" value="ECO:0007669"/>
    <property type="project" value="TreeGrafter"/>
</dbReference>
<dbReference type="RefSeq" id="XP_045953969.1">
    <property type="nucleotide sequence ID" value="XM_046103641.1"/>
</dbReference>